<accession>A0ABW6BUZ0</accession>
<dbReference type="RefSeq" id="WP_377485924.1">
    <property type="nucleotide sequence ID" value="NZ_JBHUOX010000010.1"/>
</dbReference>
<feature type="domain" description="Response regulatory" evidence="2">
    <location>
        <begin position="1"/>
        <end position="81"/>
    </location>
</feature>
<protein>
    <recommendedName>
        <fullName evidence="2">Response regulatory domain-containing protein</fullName>
    </recommendedName>
</protein>
<evidence type="ECO:0000259" key="2">
    <source>
        <dbReference type="PROSITE" id="PS50110"/>
    </source>
</evidence>
<keyword evidence="1" id="KW-0597">Phosphoprotein</keyword>
<keyword evidence="4" id="KW-1185">Reference proteome</keyword>
<organism evidence="3 4">
    <name type="scientific">Pontibacter toksunensis</name>
    <dbReference type="NCBI Taxonomy" id="1332631"/>
    <lineage>
        <taxon>Bacteria</taxon>
        <taxon>Pseudomonadati</taxon>
        <taxon>Bacteroidota</taxon>
        <taxon>Cytophagia</taxon>
        <taxon>Cytophagales</taxon>
        <taxon>Hymenobacteraceae</taxon>
        <taxon>Pontibacter</taxon>
    </lineage>
</organism>
<reference evidence="4" key="1">
    <citation type="journal article" date="2019" name="Int. J. Syst. Evol. Microbiol.">
        <title>The Global Catalogue of Microorganisms (GCM) 10K type strain sequencing project: providing services to taxonomists for standard genome sequencing and annotation.</title>
        <authorList>
            <consortium name="The Broad Institute Genomics Platform"/>
            <consortium name="The Broad Institute Genome Sequencing Center for Infectious Disease"/>
            <person name="Wu L."/>
            <person name="Ma J."/>
        </authorList>
    </citation>
    <scope>NUCLEOTIDE SEQUENCE [LARGE SCALE GENOMIC DNA]</scope>
    <source>
        <strain evidence="4">KCTC 23984</strain>
    </source>
</reference>
<sequence>MLTSCHGREALDIVREVCQRTQCPVLILLDIHMPVLDGFGFLEALQNSADLNCAASGSYCLAPPRMLWMWLRQKNTRSLIL</sequence>
<evidence type="ECO:0000313" key="4">
    <source>
        <dbReference type="Proteomes" id="UP001597641"/>
    </source>
</evidence>
<dbReference type="SUPFAM" id="SSF52172">
    <property type="entry name" value="CheY-like"/>
    <property type="match status" value="1"/>
</dbReference>
<evidence type="ECO:0000256" key="1">
    <source>
        <dbReference type="PROSITE-ProRule" id="PRU00169"/>
    </source>
</evidence>
<dbReference type="EMBL" id="JBHUOX010000010">
    <property type="protein sequence ID" value="MFD3001635.1"/>
    <property type="molecule type" value="Genomic_DNA"/>
</dbReference>
<dbReference type="InterPro" id="IPR001789">
    <property type="entry name" value="Sig_transdc_resp-reg_receiver"/>
</dbReference>
<evidence type="ECO:0000313" key="3">
    <source>
        <dbReference type="EMBL" id="MFD3001635.1"/>
    </source>
</evidence>
<gene>
    <name evidence="3" type="ORF">ACFS7Z_14785</name>
</gene>
<name>A0ABW6BUZ0_9BACT</name>
<dbReference type="Proteomes" id="UP001597641">
    <property type="component" value="Unassembled WGS sequence"/>
</dbReference>
<feature type="modified residue" description="4-aspartylphosphate" evidence="1">
    <location>
        <position position="30"/>
    </location>
</feature>
<dbReference type="PROSITE" id="PS50110">
    <property type="entry name" value="RESPONSE_REGULATORY"/>
    <property type="match status" value="1"/>
</dbReference>
<proteinExistence type="predicted"/>
<dbReference type="Gene3D" id="3.40.50.2300">
    <property type="match status" value="1"/>
</dbReference>
<dbReference type="InterPro" id="IPR011006">
    <property type="entry name" value="CheY-like_superfamily"/>
</dbReference>
<comment type="caution">
    <text evidence="3">The sequence shown here is derived from an EMBL/GenBank/DDBJ whole genome shotgun (WGS) entry which is preliminary data.</text>
</comment>